<dbReference type="AlphaFoldDB" id="A0AB33IDA0"/>
<accession>A0AB33IDA0</accession>
<evidence type="ECO:0000313" key="1">
    <source>
        <dbReference type="EMBL" id="BCK75746.1"/>
    </source>
</evidence>
<reference evidence="1 2" key="1">
    <citation type="journal article" date="2011" name="Microbiology">
        <title>Transcriptome response to different carbon sources in Acetobacter aceti.</title>
        <authorList>
            <person name="Sakurai K."/>
            <person name="Arai H."/>
            <person name="Ishii M."/>
            <person name="Igarashi Y."/>
        </authorList>
    </citation>
    <scope>NUCLEOTIDE SEQUENCE [LARGE SCALE GENOMIC DNA]</scope>
    <source>
        <strain evidence="1 2">NBRC 14818</strain>
    </source>
</reference>
<protein>
    <submittedName>
        <fullName evidence="1">Uncharacterized protein</fullName>
    </submittedName>
</protein>
<organism evidence="1 2">
    <name type="scientific">Acetobacter aceti NBRC 14818</name>
    <dbReference type="NCBI Taxonomy" id="887700"/>
    <lineage>
        <taxon>Bacteria</taxon>
        <taxon>Pseudomonadati</taxon>
        <taxon>Pseudomonadota</taxon>
        <taxon>Alphaproteobacteria</taxon>
        <taxon>Acetobacterales</taxon>
        <taxon>Acetobacteraceae</taxon>
        <taxon>Acetobacter</taxon>
        <taxon>Acetobacter subgen. Acetobacter</taxon>
    </lineage>
</organism>
<gene>
    <name evidence="1" type="ORF">EMQ_1352</name>
</gene>
<dbReference type="Proteomes" id="UP000516424">
    <property type="component" value="Chromosome"/>
</dbReference>
<dbReference type="EMBL" id="AP023410">
    <property type="protein sequence ID" value="BCK75746.1"/>
    <property type="molecule type" value="Genomic_DNA"/>
</dbReference>
<evidence type="ECO:0000313" key="2">
    <source>
        <dbReference type="Proteomes" id="UP000516424"/>
    </source>
</evidence>
<sequence>MTAYCERAIHGAGDFCIFHFDATTEQATRSNGQLLGVDHAGLDSAFNHETLCILHGALNADATTDDECAAVITGSIHG</sequence>
<name>A0AB33IDA0_ACEAC</name>
<proteinExistence type="predicted"/>
<keyword evidence="2" id="KW-1185">Reference proteome</keyword>